<accession>A0A7D5NAI3</accession>
<dbReference type="Proteomes" id="UP000509684">
    <property type="component" value="Chromosome"/>
</dbReference>
<dbReference type="RefSeq" id="WP_034950367.1">
    <property type="nucleotide sequence ID" value="NZ_JDST02000061.1"/>
</dbReference>
<dbReference type="AlphaFoldDB" id="A0A080M4F3"/>
<dbReference type="Proteomes" id="UP000021315">
    <property type="component" value="Unassembled WGS sequence"/>
</dbReference>
<dbReference type="Gene3D" id="3.40.50.620">
    <property type="entry name" value="HUPs"/>
    <property type="match status" value="1"/>
</dbReference>
<dbReference type="InterPro" id="IPR014729">
    <property type="entry name" value="Rossmann-like_a/b/a_fold"/>
</dbReference>
<dbReference type="SUPFAM" id="SSF52402">
    <property type="entry name" value="Adenine nucleotide alpha hydrolases-like"/>
    <property type="match status" value="1"/>
</dbReference>
<evidence type="ECO:0000259" key="2">
    <source>
        <dbReference type="Pfam" id="PF00582"/>
    </source>
</evidence>
<dbReference type="EMBL" id="JDST02000061">
    <property type="protein sequence ID" value="KFB76177.1"/>
    <property type="molecule type" value="Genomic_DNA"/>
</dbReference>
<name>A0A080M4F3_9PROT</name>
<evidence type="ECO:0000313" key="4">
    <source>
        <dbReference type="EMBL" id="QLH50635.1"/>
    </source>
</evidence>
<dbReference type="EMBL" id="CP058708">
    <property type="protein sequence ID" value="QLH50635.1"/>
    <property type="molecule type" value="Genomic_DNA"/>
</dbReference>
<evidence type="ECO:0000313" key="6">
    <source>
        <dbReference type="Proteomes" id="UP000509684"/>
    </source>
</evidence>
<dbReference type="KEGG" id="acog:HWD57_13175"/>
<feature type="domain" description="UspA" evidence="2">
    <location>
        <begin position="6"/>
        <end position="142"/>
    </location>
</feature>
<dbReference type="PANTHER" id="PTHR46268">
    <property type="entry name" value="STRESS RESPONSE PROTEIN NHAX"/>
    <property type="match status" value="1"/>
</dbReference>
<dbReference type="PANTHER" id="PTHR46268:SF6">
    <property type="entry name" value="UNIVERSAL STRESS PROTEIN UP12"/>
    <property type="match status" value="1"/>
</dbReference>
<reference evidence="3 5" key="1">
    <citation type="submission" date="2014-02" db="EMBL/GenBank/DDBJ databases">
        <title>Expanding our view of genomic diversity in Candidatus Accumulibacter clades.</title>
        <authorList>
            <person name="Skennerton C.T."/>
            <person name="Barr J.J."/>
            <person name="Slater F.R."/>
            <person name="Bond P.L."/>
            <person name="Tyson G.W."/>
        </authorList>
    </citation>
    <scope>NUCLEOTIDE SEQUENCE [LARGE SCALE GENOMIC DNA]</scope>
    <source>
        <strain evidence="5">SK-02</strain>
    </source>
</reference>
<protein>
    <submittedName>
        <fullName evidence="3">Universal stress protein</fullName>
    </submittedName>
</protein>
<dbReference type="PRINTS" id="PR01438">
    <property type="entry name" value="UNVRSLSTRESS"/>
</dbReference>
<evidence type="ECO:0000256" key="1">
    <source>
        <dbReference type="ARBA" id="ARBA00008791"/>
    </source>
</evidence>
<dbReference type="InterPro" id="IPR006015">
    <property type="entry name" value="Universal_stress_UspA"/>
</dbReference>
<comment type="similarity">
    <text evidence="1">Belongs to the universal stress protein A family.</text>
</comment>
<dbReference type="CDD" id="cd00293">
    <property type="entry name" value="USP-like"/>
    <property type="match status" value="1"/>
</dbReference>
<sequence>MKALWLIAVDGSPPALRAVDHVLLEAARDAIAPAIMLVNVQAPLPSDVTRFVSHGVVQDYHREAGEAALAGARFRLETGGLAYSQHILVGEPAPTIVNFAREQHCTLIVIGARGLGSVASALLGSVTSKVIHLTELPVLVVK</sequence>
<reference evidence="4" key="3">
    <citation type="submission" date="2020-06" db="EMBL/GenBank/DDBJ databases">
        <authorList>
            <person name="Arumugam K."/>
            <person name="Besarab I."/>
            <person name="Haryono M."/>
            <person name="Bagci C."/>
            <person name="Beier S."/>
            <person name="Buchfink B."/>
            <person name="Gorska A."/>
            <person name="Qiu G."/>
            <person name="Huson D.H."/>
            <person name="Williams R.B."/>
        </authorList>
    </citation>
    <scope>NUCLEOTIDE SEQUENCE</scope>
    <source>
        <strain evidence="4">SSA1</strain>
    </source>
</reference>
<evidence type="ECO:0000313" key="3">
    <source>
        <dbReference type="EMBL" id="KFB76177.1"/>
    </source>
</evidence>
<dbReference type="STRING" id="1453999.AW06_002745"/>
<dbReference type="Pfam" id="PF00582">
    <property type="entry name" value="Usp"/>
    <property type="match status" value="1"/>
</dbReference>
<organism evidence="3 5">
    <name type="scientific">Candidatus Accumulibacter cognatus</name>
    <dbReference type="NCBI Taxonomy" id="2954383"/>
    <lineage>
        <taxon>Bacteria</taxon>
        <taxon>Pseudomonadati</taxon>
        <taxon>Pseudomonadota</taxon>
        <taxon>Betaproteobacteria</taxon>
        <taxon>Candidatus Accumulibacter</taxon>
    </lineage>
</organism>
<gene>
    <name evidence="3" type="ORF">AW06_002745</name>
    <name evidence="4" type="ORF">HWD57_13175</name>
</gene>
<evidence type="ECO:0000313" key="5">
    <source>
        <dbReference type="Proteomes" id="UP000021315"/>
    </source>
</evidence>
<reference evidence="4 6" key="2">
    <citation type="journal article" date="2019" name="Microbiome">
        <title>Annotated bacterial chromosomes from frame-shift-corrected long-read metagenomic data.</title>
        <authorList>
            <person name="Arumugam K."/>
            <person name="Bagci C."/>
            <person name="Bessarab I."/>
            <person name="Beier S."/>
            <person name="Buchfink B."/>
            <person name="Gorska A."/>
            <person name="Qiu G."/>
            <person name="Huson D.H."/>
            <person name="Williams R.B.H."/>
        </authorList>
    </citation>
    <scope>NUCLEOTIDE SEQUENCE [LARGE SCALE GENOMIC DNA]</scope>
    <source>
        <strain evidence="4">SSA1</strain>
    </source>
</reference>
<keyword evidence="5" id="KW-1185">Reference proteome</keyword>
<proteinExistence type="inferred from homology"/>
<accession>A0A080M4F3</accession>
<dbReference type="InterPro" id="IPR006016">
    <property type="entry name" value="UspA"/>
</dbReference>